<dbReference type="PIRSF" id="PIRSF005962">
    <property type="entry name" value="Pept_M20D_amidohydro"/>
    <property type="match status" value="1"/>
</dbReference>
<dbReference type="NCBIfam" id="TIGR01891">
    <property type="entry name" value="amidohydrolases"/>
    <property type="match status" value="1"/>
</dbReference>
<dbReference type="Pfam" id="PF01546">
    <property type="entry name" value="Peptidase_M20"/>
    <property type="match status" value="1"/>
</dbReference>
<feature type="chain" id="PRO_5046723293" evidence="2">
    <location>
        <begin position="22"/>
        <end position="433"/>
    </location>
</feature>
<feature type="signal peptide" evidence="2">
    <location>
        <begin position="1"/>
        <end position="21"/>
    </location>
</feature>
<dbReference type="InterPro" id="IPR002933">
    <property type="entry name" value="Peptidase_M20"/>
</dbReference>
<dbReference type="Proteomes" id="UP001321520">
    <property type="component" value="Chromosome"/>
</dbReference>
<keyword evidence="1" id="KW-0378">Hydrolase</keyword>
<dbReference type="SUPFAM" id="SSF53187">
    <property type="entry name" value="Zn-dependent exopeptidases"/>
    <property type="match status" value="1"/>
</dbReference>
<evidence type="ECO:0000256" key="1">
    <source>
        <dbReference type="ARBA" id="ARBA00022801"/>
    </source>
</evidence>
<evidence type="ECO:0000259" key="3">
    <source>
        <dbReference type="Pfam" id="PF07687"/>
    </source>
</evidence>
<proteinExistence type="predicted"/>
<dbReference type="InterPro" id="IPR036264">
    <property type="entry name" value="Bact_exopeptidase_dim_dom"/>
</dbReference>
<evidence type="ECO:0000313" key="5">
    <source>
        <dbReference type="Proteomes" id="UP001321520"/>
    </source>
</evidence>
<dbReference type="PANTHER" id="PTHR11014">
    <property type="entry name" value="PEPTIDASE M20 FAMILY MEMBER"/>
    <property type="match status" value="1"/>
</dbReference>
<name>A0ABY9EFC5_9GAMM</name>
<accession>A0ABY9EFC5</accession>
<evidence type="ECO:0000313" key="4">
    <source>
        <dbReference type="EMBL" id="WKD50239.1"/>
    </source>
</evidence>
<gene>
    <name evidence="4" type="ORF">M8T91_02060</name>
</gene>
<dbReference type="PANTHER" id="PTHR11014:SF63">
    <property type="entry name" value="METALLOPEPTIDASE, PUTATIVE (AFU_ORTHOLOGUE AFUA_6G09600)-RELATED"/>
    <property type="match status" value="1"/>
</dbReference>
<dbReference type="InterPro" id="IPR017439">
    <property type="entry name" value="Amidohydrolase"/>
</dbReference>
<feature type="domain" description="Peptidase M20 dimerisation" evidence="3">
    <location>
        <begin position="222"/>
        <end position="315"/>
    </location>
</feature>
<keyword evidence="2" id="KW-0732">Signal</keyword>
<dbReference type="InterPro" id="IPR011650">
    <property type="entry name" value="Peptidase_M20_dimer"/>
</dbReference>
<keyword evidence="5" id="KW-1185">Reference proteome</keyword>
<sequence>MKKLFLPLAIGASLLAAHAIAAGSDPQQLLQQTESRVIEWRRHLHRNPELGNREFETAKYIEQHLQSLGMETESGVAHTGVIGLLKGSRPGPTVALRADMDALPVTERTDVPFASKVRSTYQGREVGVMHACGHDTHVAMLMGAAEVLANLRDQLAGNVLFIFQPAEEGAPDGEEGGAELMLKEGLFKKYQPDVAFGQHVTSSLPAGVFGYRSGPLMAAADEFRITITGRQTHGSRPWGGVDPIVAAAQVVMGTQAIVSRQIDITKEPAVISYGRIDGGVRNNIIPDSVYLNGTIRNFDMNNRAEIFKRLKTTAELVAESSGAVAEVDILEGYPVTINNAELTQMALPVLRSVAGKEKVIEVPKITGAEDFSYFANAVPGFFYFLGITPQGEDPSKAPSNHSPLFYVDESALRQGTEALTLLTLDYMANYRKQ</sequence>
<reference evidence="4 5" key="1">
    <citation type="submission" date="2022-05" db="EMBL/GenBank/DDBJ databases">
        <title>Microbulbifer sp. nov., isolated from sponge.</title>
        <authorList>
            <person name="Gao L."/>
        </authorList>
    </citation>
    <scope>NUCLEOTIDE SEQUENCE [LARGE SCALE GENOMIC DNA]</scope>
    <source>
        <strain evidence="4 5">MI-G</strain>
    </source>
</reference>
<organism evidence="4 5">
    <name type="scientific">Microbulbifer spongiae</name>
    <dbReference type="NCBI Taxonomy" id="2944933"/>
    <lineage>
        <taxon>Bacteria</taxon>
        <taxon>Pseudomonadati</taxon>
        <taxon>Pseudomonadota</taxon>
        <taxon>Gammaproteobacteria</taxon>
        <taxon>Cellvibrionales</taxon>
        <taxon>Microbulbiferaceae</taxon>
        <taxon>Microbulbifer</taxon>
    </lineage>
</organism>
<dbReference type="Gene3D" id="3.30.70.360">
    <property type="match status" value="1"/>
</dbReference>
<protein>
    <submittedName>
        <fullName evidence="4">Amidohydrolase</fullName>
    </submittedName>
</protein>
<dbReference type="SUPFAM" id="SSF55031">
    <property type="entry name" value="Bacterial exopeptidase dimerisation domain"/>
    <property type="match status" value="1"/>
</dbReference>
<evidence type="ECO:0000256" key="2">
    <source>
        <dbReference type="SAM" id="SignalP"/>
    </source>
</evidence>
<dbReference type="Gene3D" id="3.40.630.10">
    <property type="entry name" value="Zn peptidases"/>
    <property type="match status" value="1"/>
</dbReference>
<dbReference type="Pfam" id="PF07687">
    <property type="entry name" value="M20_dimer"/>
    <property type="match status" value="1"/>
</dbReference>
<dbReference type="RefSeq" id="WP_301416351.1">
    <property type="nucleotide sequence ID" value="NZ_CP098023.1"/>
</dbReference>
<dbReference type="EMBL" id="CP098023">
    <property type="protein sequence ID" value="WKD50239.1"/>
    <property type="molecule type" value="Genomic_DNA"/>
</dbReference>